<name>A0ABN2UL63_9MICO</name>
<feature type="region of interest" description="Disordered" evidence="2">
    <location>
        <begin position="122"/>
        <end position="148"/>
    </location>
</feature>
<evidence type="ECO:0000259" key="3">
    <source>
        <dbReference type="PROSITE" id="PS51898"/>
    </source>
</evidence>
<accession>A0ABN2UL63</accession>
<dbReference type="RefSeq" id="WP_425580001.1">
    <property type="nucleotide sequence ID" value="NZ_BAAANB010000021.1"/>
</dbReference>
<dbReference type="InterPro" id="IPR011010">
    <property type="entry name" value="DNA_brk_join_enz"/>
</dbReference>
<dbReference type="InterPro" id="IPR013762">
    <property type="entry name" value="Integrase-like_cat_sf"/>
</dbReference>
<dbReference type="SUPFAM" id="SSF56349">
    <property type="entry name" value="DNA breaking-rejoining enzymes"/>
    <property type="match status" value="1"/>
</dbReference>
<keyword evidence="5" id="KW-1185">Reference proteome</keyword>
<dbReference type="Gene3D" id="1.10.443.10">
    <property type="entry name" value="Intergrase catalytic core"/>
    <property type="match status" value="1"/>
</dbReference>
<evidence type="ECO:0000313" key="4">
    <source>
        <dbReference type="EMBL" id="GAA2039290.1"/>
    </source>
</evidence>
<sequence>MSRRTLRLPDRAVDSLRRHLDAQNAWRSAIAGAWQEHDLVFCTREGLPLDPANVRRSFRAVVSRAGLDDQVWTPREPRHSFVSLMADAGVPLEDISRLVGHRSTTVTEAVYRKQLRPVLTQGTEAMDRLFRAPDRSPDRLDEPSKTDP</sequence>
<feature type="compositionally biased region" description="Basic and acidic residues" evidence="2">
    <location>
        <begin position="125"/>
        <end position="148"/>
    </location>
</feature>
<evidence type="ECO:0000256" key="1">
    <source>
        <dbReference type="ARBA" id="ARBA00023172"/>
    </source>
</evidence>
<dbReference type="EMBL" id="BAAANB010000021">
    <property type="protein sequence ID" value="GAA2039290.1"/>
    <property type="molecule type" value="Genomic_DNA"/>
</dbReference>
<reference evidence="5" key="1">
    <citation type="journal article" date="2019" name="Int. J. Syst. Evol. Microbiol.">
        <title>The Global Catalogue of Microorganisms (GCM) 10K type strain sequencing project: providing services to taxonomists for standard genome sequencing and annotation.</title>
        <authorList>
            <consortium name="The Broad Institute Genomics Platform"/>
            <consortium name="The Broad Institute Genome Sequencing Center for Infectious Disease"/>
            <person name="Wu L."/>
            <person name="Ma J."/>
        </authorList>
    </citation>
    <scope>NUCLEOTIDE SEQUENCE [LARGE SCALE GENOMIC DNA]</scope>
    <source>
        <strain evidence="5">JCM 14283</strain>
    </source>
</reference>
<gene>
    <name evidence="4" type="ORF">GCM10009740_34990</name>
</gene>
<dbReference type="Pfam" id="PF00589">
    <property type="entry name" value="Phage_integrase"/>
    <property type="match status" value="1"/>
</dbReference>
<organism evidence="4 5">
    <name type="scientific">Terrabacter terrae</name>
    <dbReference type="NCBI Taxonomy" id="318434"/>
    <lineage>
        <taxon>Bacteria</taxon>
        <taxon>Bacillati</taxon>
        <taxon>Actinomycetota</taxon>
        <taxon>Actinomycetes</taxon>
        <taxon>Micrococcales</taxon>
        <taxon>Intrasporangiaceae</taxon>
        <taxon>Terrabacter</taxon>
    </lineage>
</organism>
<feature type="domain" description="Tyr recombinase" evidence="3">
    <location>
        <begin position="1"/>
        <end position="127"/>
    </location>
</feature>
<comment type="caution">
    <text evidence="4">The sequence shown here is derived from an EMBL/GenBank/DDBJ whole genome shotgun (WGS) entry which is preliminary data.</text>
</comment>
<dbReference type="PROSITE" id="PS51898">
    <property type="entry name" value="TYR_RECOMBINASE"/>
    <property type="match status" value="1"/>
</dbReference>
<keyword evidence="1" id="KW-0233">DNA recombination</keyword>
<evidence type="ECO:0000313" key="5">
    <source>
        <dbReference type="Proteomes" id="UP001501285"/>
    </source>
</evidence>
<protein>
    <recommendedName>
        <fullName evidence="3">Tyr recombinase domain-containing protein</fullName>
    </recommendedName>
</protein>
<evidence type="ECO:0000256" key="2">
    <source>
        <dbReference type="SAM" id="MobiDB-lite"/>
    </source>
</evidence>
<dbReference type="Proteomes" id="UP001501285">
    <property type="component" value="Unassembled WGS sequence"/>
</dbReference>
<proteinExistence type="predicted"/>
<dbReference type="InterPro" id="IPR002104">
    <property type="entry name" value="Integrase_catalytic"/>
</dbReference>